<dbReference type="CDD" id="cd07989">
    <property type="entry name" value="LPLAT_AGPAT-like"/>
    <property type="match status" value="1"/>
</dbReference>
<name>D3B6R3_HETP5</name>
<comment type="caution">
    <text evidence="6">The sequence shown here is derived from an EMBL/GenBank/DDBJ whole genome shotgun (WGS) entry which is preliminary data.</text>
</comment>
<proteinExistence type="predicted"/>
<sequence length="332" mass="37759">MESNESVVKRKSVTNTSNTTTTESVDESCSNVKKQAVYKKRTDTFFLKTFRGIIGFSWAIIITSVMWVVLPFIVILKPILKALGSKRWLRDSPLDVLSRVWARVILWVVNVNVIIEDDHYVKQCNTKSTILMYSHASNIDPIILMGYTPITTRFIFKKELLFFVPYIFYLAYIIGHIPINRKKRQSAFESINIAAANVKDNKLCVVISPEGTRSADGILQPFKKGPFHMAIQSKAVIAPVCLFGNHELWPTKDLLPNNGTVHVRYLPPFEIGPNDNVDSLLEKTRSLMHEALVNPPKNFEPLKSGPQFNHSLIFFSGLLIITSAFLRYFGYF</sequence>
<dbReference type="GeneID" id="31359305"/>
<organism evidence="6 7">
    <name type="scientific">Heterostelium pallidum (strain ATCC 26659 / Pp 5 / PN500)</name>
    <name type="common">Cellular slime mold</name>
    <name type="synonym">Polysphondylium pallidum</name>
    <dbReference type="NCBI Taxonomy" id="670386"/>
    <lineage>
        <taxon>Eukaryota</taxon>
        <taxon>Amoebozoa</taxon>
        <taxon>Evosea</taxon>
        <taxon>Eumycetozoa</taxon>
        <taxon>Dictyostelia</taxon>
        <taxon>Acytosteliales</taxon>
        <taxon>Acytosteliaceae</taxon>
        <taxon>Heterostelium</taxon>
    </lineage>
</organism>
<dbReference type="EMBL" id="ADBJ01000017">
    <property type="protein sequence ID" value="EFA83033.1"/>
    <property type="molecule type" value="Genomic_DNA"/>
</dbReference>
<dbReference type="InterPro" id="IPR002123">
    <property type="entry name" value="Plipid/glycerol_acylTrfase"/>
</dbReference>
<dbReference type="FunCoup" id="D3B6R3">
    <property type="interactions" value="294"/>
</dbReference>
<dbReference type="PANTHER" id="PTHR10434:SF11">
    <property type="entry name" value="1-ACYL-SN-GLYCEROL-3-PHOSPHATE ACYLTRANSFERASE"/>
    <property type="match status" value="1"/>
</dbReference>
<feature type="region of interest" description="Disordered" evidence="3">
    <location>
        <begin position="1"/>
        <end position="25"/>
    </location>
</feature>
<feature type="transmembrane region" description="Helical" evidence="4">
    <location>
        <begin position="96"/>
        <end position="115"/>
    </location>
</feature>
<accession>D3B6R3</accession>
<dbReference type="SMART" id="SM00563">
    <property type="entry name" value="PlsC"/>
    <property type="match status" value="1"/>
</dbReference>
<dbReference type="GO" id="GO:0003841">
    <property type="term" value="F:1-acylglycerol-3-phosphate O-acyltransferase activity"/>
    <property type="evidence" value="ECO:0007669"/>
    <property type="project" value="TreeGrafter"/>
</dbReference>
<evidence type="ECO:0000259" key="5">
    <source>
        <dbReference type="SMART" id="SM00563"/>
    </source>
</evidence>
<dbReference type="GO" id="GO:0005783">
    <property type="term" value="C:endoplasmic reticulum"/>
    <property type="evidence" value="ECO:0007669"/>
    <property type="project" value="TreeGrafter"/>
</dbReference>
<evidence type="ECO:0000256" key="4">
    <source>
        <dbReference type="SAM" id="Phobius"/>
    </source>
</evidence>
<dbReference type="Proteomes" id="UP000001396">
    <property type="component" value="Unassembled WGS sequence"/>
</dbReference>
<dbReference type="SUPFAM" id="SSF69593">
    <property type="entry name" value="Glycerol-3-phosphate (1)-acyltransferase"/>
    <property type="match status" value="1"/>
</dbReference>
<dbReference type="STRING" id="670386.D3B6R3"/>
<feature type="transmembrane region" description="Helical" evidence="4">
    <location>
        <begin position="160"/>
        <end position="179"/>
    </location>
</feature>
<keyword evidence="4" id="KW-1133">Transmembrane helix</keyword>
<gene>
    <name evidence="6" type="ORF">PPL_03818</name>
</gene>
<evidence type="ECO:0000256" key="1">
    <source>
        <dbReference type="ARBA" id="ARBA00022679"/>
    </source>
</evidence>
<keyword evidence="4" id="KW-0812">Transmembrane</keyword>
<feature type="compositionally biased region" description="Low complexity" evidence="3">
    <location>
        <begin position="13"/>
        <end position="23"/>
    </location>
</feature>
<feature type="transmembrane region" description="Helical" evidence="4">
    <location>
        <begin position="312"/>
        <end position="330"/>
    </location>
</feature>
<protein>
    <recommendedName>
        <fullName evidence="5">Phospholipid/glycerol acyltransferase domain-containing protein</fullName>
    </recommendedName>
</protein>
<dbReference type="OMA" id="FYPTPGM"/>
<dbReference type="AlphaFoldDB" id="D3B6R3"/>
<dbReference type="RefSeq" id="XP_020435150.1">
    <property type="nucleotide sequence ID" value="XM_020574736.1"/>
</dbReference>
<feature type="transmembrane region" description="Helical" evidence="4">
    <location>
        <begin position="53"/>
        <end position="76"/>
    </location>
</feature>
<keyword evidence="1" id="KW-0808">Transferase</keyword>
<reference evidence="6 7" key="1">
    <citation type="journal article" date="2011" name="Genome Res.">
        <title>Phylogeny-wide analysis of social amoeba genomes highlights ancient origins for complex intercellular communication.</title>
        <authorList>
            <person name="Heidel A.J."/>
            <person name="Lawal H.M."/>
            <person name="Felder M."/>
            <person name="Schilde C."/>
            <person name="Helps N.R."/>
            <person name="Tunggal B."/>
            <person name="Rivero F."/>
            <person name="John U."/>
            <person name="Schleicher M."/>
            <person name="Eichinger L."/>
            <person name="Platzer M."/>
            <person name="Noegel A.A."/>
            <person name="Schaap P."/>
            <person name="Gloeckner G."/>
        </authorList>
    </citation>
    <scope>NUCLEOTIDE SEQUENCE [LARGE SCALE GENOMIC DNA]</scope>
    <source>
        <strain evidence="7">ATCC 26659 / Pp 5 / PN500</strain>
    </source>
</reference>
<dbReference type="Pfam" id="PF01553">
    <property type="entry name" value="Acyltransferase"/>
    <property type="match status" value="1"/>
</dbReference>
<keyword evidence="2" id="KW-0012">Acyltransferase</keyword>
<dbReference type="PANTHER" id="PTHR10434">
    <property type="entry name" value="1-ACYL-SN-GLYCEROL-3-PHOSPHATE ACYLTRANSFERASE"/>
    <property type="match status" value="1"/>
</dbReference>
<keyword evidence="4" id="KW-0472">Membrane</keyword>
<evidence type="ECO:0000256" key="2">
    <source>
        <dbReference type="ARBA" id="ARBA00023315"/>
    </source>
</evidence>
<evidence type="ECO:0000256" key="3">
    <source>
        <dbReference type="SAM" id="MobiDB-lite"/>
    </source>
</evidence>
<dbReference type="GO" id="GO:0006654">
    <property type="term" value="P:phosphatidic acid biosynthetic process"/>
    <property type="evidence" value="ECO:0007669"/>
    <property type="project" value="TreeGrafter"/>
</dbReference>
<keyword evidence="7" id="KW-1185">Reference proteome</keyword>
<evidence type="ECO:0000313" key="6">
    <source>
        <dbReference type="EMBL" id="EFA83033.1"/>
    </source>
</evidence>
<feature type="domain" description="Phospholipid/glycerol acyltransferase" evidence="5">
    <location>
        <begin position="129"/>
        <end position="245"/>
    </location>
</feature>
<evidence type="ECO:0000313" key="7">
    <source>
        <dbReference type="Proteomes" id="UP000001396"/>
    </source>
</evidence>
<dbReference type="InParanoid" id="D3B6R3"/>